<keyword evidence="1" id="KW-0812">Transmembrane</keyword>
<evidence type="ECO:0000313" key="3">
    <source>
        <dbReference type="Proteomes" id="UP000281813"/>
    </source>
</evidence>
<keyword evidence="1" id="KW-0472">Membrane</keyword>
<reference evidence="2 3" key="1">
    <citation type="journal article" date="2015" name="Antonie Van Leeuwenhoek">
        <title>Oceanobacillus bengalensis sp. nov., a bacterium isolated from seawater of the Bay of Bengal.</title>
        <authorList>
            <person name="Yongchang O."/>
            <person name="Xiang W."/>
            <person name="Wang G."/>
        </authorList>
    </citation>
    <scope>NUCLEOTIDE SEQUENCE [LARGE SCALE GENOMIC DNA]</scope>
    <source>
        <strain evidence="2 3">MCCC 1K00260</strain>
    </source>
</reference>
<evidence type="ECO:0000313" key="2">
    <source>
        <dbReference type="EMBL" id="RKQ16858.1"/>
    </source>
</evidence>
<gene>
    <name evidence="2" type="ORF">D8M05_06295</name>
</gene>
<dbReference type="Pfam" id="PF10027">
    <property type="entry name" value="DUF2269"/>
    <property type="match status" value="1"/>
</dbReference>
<proteinExistence type="predicted"/>
<feature type="transmembrane region" description="Helical" evidence="1">
    <location>
        <begin position="6"/>
        <end position="29"/>
    </location>
</feature>
<dbReference type="Proteomes" id="UP000281813">
    <property type="component" value="Unassembled WGS sequence"/>
</dbReference>
<feature type="transmembrane region" description="Helical" evidence="1">
    <location>
        <begin position="80"/>
        <end position="99"/>
    </location>
</feature>
<dbReference type="OrthoDB" id="1493393at2"/>
<dbReference type="AlphaFoldDB" id="A0A494Z2W9"/>
<name>A0A494Z2W9_9BACI</name>
<comment type="caution">
    <text evidence="2">The sequence shown here is derived from an EMBL/GenBank/DDBJ whole genome shotgun (WGS) entry which is preliminary data.</text>
</comment>
<sequence length="152" mass="17504">MTFYDILVFIHIFSAIIGMGPGLIMTFVVTKAKPTNMTELRHAFAIRNSLHILTMVGGTLLLITGIWMGFINPYWFSQGWYMTSLILFLVALAFGPFLLKPRSIPIKKLLKEYQGEEIPETYYRLSKKLFKAEHIENIIFIIIIALMITKPF</sequence>
<evidence type="ECO:0000256" key="1">
    <source>
        <dbReference type="SAM" id="Phobius"/>
    </source>
</evidence>
<dbReference type="RefSeq" id="WP_121129766.1">
    <property type="nucleotide sequence ID" value="NZ_JBHUFK010000033.1"/>
</dbReference>
<dbReference type="InterPro" id="IPR018729">
    <property type="entry name" value="DUF2269_transmembrane"/>
</dbReference>
<protein>
    <submittedName>
        <fullName evidence="2">DUF2269 family protein</fullName>
    </submittedName>
</protein>
<organism evidence="2 3">
    <name type="scientific">Oceanobacillus bengalensis</name>
    <dbReference type="NCBI Taxonomy" id="1435466"/>
    <lineage>
        <taxon>Bacteria</taxon>
        <taxon>Bacillati</taxon>
        <taxon>Bacillota</taxon>
        <taxon>Bacilli</taxon>
        <taxon>Bacillales</taxon>
        <taxon>Bacillaceae</taxon>
        <taxon>Oceanobacillus</taxon>
    </lineage>
</organism>
<feature type="transmembrane region" description="Helical" evidence="1">
    <location>
        <begin position="50"/>
        <end position="68"/>
    </location>
</feature>
<keyword evidence="1" id="KW-1133">Transmembrane helix</keyword>
<accession>A0A494Z2W9</accession>
<dbReference type="EMBL" id="RBZO01000007">
    <property type="protein sequence ID" value="RKQ16858.1"/>
    <property type="molecule type" value="Genomic_DNA"/>
</dbReference>
<keyword evidence="3" id="KW-1185">Reference proteome</keyword>
<feature type="transmembrane region" description="Helical" evidence="1">
    <location>
        <begin position="134"/>
        <end position="151"/>
    </location>
</feature>